<organism evidence="3 4">
    <name type="scientific">Pichia membranifaciens</name>
    <dbReference type="NCBI Taxonomy" id="4926"/>
    <lineage>
        <taxon>Eukaryota</taxon>
        <taxon>Fungi</taxon>
        <taxon>Dikarya</taxon>
        <taxon>Ascomycota</taxon>
        <taxon>Saccharomycotina</taxon>
        <taxon>Pichiomycetes</taxon>
        <taxon>Pichiales</taxon>
        <taxon>Pichiaceae</taxon>
        <taxon>Pichia</taxon>
    </lineage>
</organism>
<protein>
    <recommendedName>
        <fullName evidence="5">Major facilitator superfamily (MFS) profile domain-containing protein</fullName>
    </recommendedName>
</protein>
<comment type="subcellular location">
    <subcellularLocation>
        <location evidence="1">Membrane</location>
        <topology evidence="1">Multi-pass membrane protein</topology>
    </subcellularLocation>
</comment>
<keyword evidence="2" id="KW-1133">Transmembrane helix</keyword>
<keyword evidence="2" id="KW-0812">Transmembrane</keyword>
<dbReference type="PANTHER" id="PTHR23520">
    <property type="entry name" value="TRANSPORTER, PUTATIVE (AFU_ORTHOLOGUE AFUA_3G04000)-RELATED"/>
    <property type="match status" value="1"/>
</dbReference>
<evidence type="ECO:0008006" key="5">
    <source>
        <dbReference type="Google" id="ProtNLM"/>
    </source>
</evidence>
<name>A0A1Q2YJN0_9ASCO</name>
<accession>A0A1Q2YJN0</accession>
<dbReference type="EMBL" id="BDGI01000134">
    <property type="protein sequence ID" value="GAV29749.1"/>
    <property type="molecule type" value="Genomic_DNA"/>
</dbReference>
<evidence type="ECO:0000256" key="2">
    <source>
        <dbReference type="SAM" id="Phobius"/>
    </source>
</evidence>
<dbReference type="OrthoDB" id="10027823at2759"/>
<evidence type="ECO:0000256" key="1">
    <source>
        <dbReference type="ARBA" id="ARBA00004141"/>
    </source>
</evidence>
<keyword evidence="4" id="KW-1185">Reference proteome</keyword>
<dbReference type="Pfam" id="PF07690">
    <property type="entry name" value="MFS_1"/>
    <property type="match status" value="1"/>
</dbReference>
<sequence length="315" mass="35378">MVFGVHPHDLLRINKPGVNIIPQGTWDFGSQHRDVYVIDDDWRLGHLAEPSYVPPYMAVQPEEDANIQDATADSVQDSVNTLLSATARGVENNERRPLLRIEATIEHDTLTGLSPKSQSILFKLMVPFMLDSFGNGFMTNAWVVYYFKERYKTPAVLLGTLFSFSGIAMSASAIPSAWFAKRFGPIRSSVVTQIPCGLFFMMIPILGFNFKLGSLFYLLNQMTTAFDVVPRQIILTTLVEPIELSKVMGSVNIGKQIARSISPYFTGYFAEMQLLWVCFLITGVLLIMANLILAVDFSDLDEKVRRIEQVQHDIV</sequence>
<feature type="transmembrane region" description="Helical" evidence="2">
    <location>
        <begin position="190"/>
        <end position="210"/>
    </location>
</feature>
<feature type="transmembrane region" description="Helical" evidence="2">
    <location>
        <begin position="120"/>
        <end position="143"/>
    </location>
</feature>
<reference evidence="3 4" key="1">
    <citation type="submission" date="2016-08" db="EMBL/GenBank/DDBJ databases">
        <title>Whole genome shotgun sequence of Pichia membranifaciens KS47-1.</title>
        <authorList>
            <person name="Konishi M."/>
            <person name="Ishida M."/>
            <person name="Arakawa T."/>
            <person name="Kato Y."/>
            <person name="Horiuchi J."/>
        </authorList>
    </citation>
    <scope>NUCLEOTIDE SEQUENCE [LARGE SCALE GENOMIC DNA]</scope>
    <source>
        <strain evidence="3 4">KS47-1</strain>
    </source>
</reference>
<dbReference type="GO" id="GO:0000329">
    <property type="term" value="C:fungal-type vacuole membrane"/>
    <property type="evidence" value="ECO:0007669"/>
    <property type="project" value="TreeGrafter"/>
</dbReference>
<dbReference type="Gene3D" id="1.20.1250.20">
    <property type="entry name" value="MFS general substrate transporter like domains"/>
    <property type="match status" value="1"/>
</dbReference>
<feature type="transmembrane region" description="Helical" evidence="2">
    <location>
        <begin position="155"/>
        <end position="178"/>
    </location>
</feature>
<evidence type="ECO:0000313" key="4">
    <source>
        <dbReference type="Proteomes" id="UP000186136"/>
    </source>
</evidence>
<dbReference type="InterPro" id="IPR036259">
    <property type="entry name" value="MFS_trans_sf"/>
</dbReference>
<dbReference type="GO" id="GO:0022857">
    <property type="term" value="F:transmembrane transporter activity"/>
    <property type="evidence" value="ECO:0007669"/>
    <property type="project" value="InterPro"/>
</dbReference>
<keyword evidence="2" id="KW-0472">Membrane</keyword>
<feature type="transmembrane region" description="Helical" evidence="2">
    <location>
        <begin position="274"/>
        <end position="297"/>
    </location>
</feature>
<gene>
    <name evidence="3" type="ORF">PMKS-003251</name>
</gene>
<comment type="caution">
    <text evidence="3">The sequence shown here is derived from an EMBL/GenBank/DDBJ whole genome shotgun (WGS) entry which is preliminary data.</text>
</comment>
<proteinExistence type="predicted"/>
<dbReference type="InterPro" id="IPR011701">
    <property type="entry name" value="MFS"/>
</dbReference>
<dbReference type="AlphaFoldDB" id="A0A1Q2YJN0"/>
<dbReference type="SUPFAM" id="SSF103473">
    <property type="entry name" value="MFS general substrate transporter"/>
    <property type="match status" value="1"/>
</dbReference>
<dbReference type="Proteomes" id="UP000186136">
    <property type="component" value="Unassembled WGS sequence"/>
</dbReference>
<dbReference type="PANTHER" id="PTHR23520:SF2">
    <property type="entry name" value="ABR173CP"/>
    <property type="match status" value="1"/>
</dbReference>
<evidence type="ECO:0000313" key="3">
    <source>
        <dbReference type="EMBL" id="GAV29749.1"/>
    </source>
</evidence>